<comment type="caution">
    <text evidence="2">The sequence shown here is derived from an EMBL/GenBank/DDBJ whole genome shotgun (WGS) entry which is preliminary data.</text>
</comment>
<dbReference type="OrthoDB" id="341992at2"/>
<keyword evidence="1" id="KW-0812">Transmembrane</keyword>
<proteinExistence type="predicted"/>
<dbReference type="EMBL" id="NPDN01000003">
    <property type="protein sequence ID" value="PJZ26262.1"/>
    <property type="molecule type" value="Genomic_DNA"/>
</dbReference>
<organism evidence="2 3">
    <name type="scientific">Leptospira hartskeerlii</name>
    <dbReference type="NCBI Taxonomy" id="2023177"/>
    <lineage>
        <taxon>Bacteria</taxon>
        <taxon>Pseudomonadati</taxon>
        <taxon>Spirochaetota</taxon>
        <taxon>Spirochaetia</taxon>
        <taxon>Leptospirales</taxon>
        <taxon>Leptospiraceae</taxon>
        <taxon>Leptospira</taxon>
    </lineage>
</organism>
<keyword evidence="1" id="KW-1133">Transmembrane helix</keyword>
<protein>
    <submittedName>
        <fullName evidence="2">Uncharacterized protein</fullName>
    </submittedName>
</protein>
<reference evidence="2 3" key="1">
    <citation type="submission" date="2017-07" db="EMBL/GenBank/DDBJ databases">
        <title>Leptospira spp. isolated from tropical soils.</title>
        <authorList>
            <person name="Thibeaux R."/>
            <person name="Iraola G."/>
            <person name="Ferres I."/>
            <person name="Bierque E."/>
            <person name="Girault D."/>
            <person name="Soupe-Gilbert M.-E."/>
            <person name="Picardeau M."/>
            <person name="Goarant C."/>
        </authorList>
    </citation>
    <scope>NUCLEOTIDE SEQUENCE [LARGE SCALE GENOMIC DNA]</scope>
    <source>
        <strain evidence="2 3">MCA1-C-A1</strain>
    </source>
</reference>
<keyword evidence="3" id="KW-1185">Reference proteome</keyword>
<evidence type="ECO:0000256" key="1">
    <source>
        <dbReference type="SAM" id="Phobius"/>
    </source>
</evidence>
<sequence>MTSGALSVKDFLDKAKLVSYGFFGLLILFLILFFSSPYLLVSKADPKKSDAIVLETIETGKKDKFKQAATLWKKGLAPVIVILHSPPNQDSDLGIVGDPTASLQTYLISLGVDETKILVYTVEAGPQEFPKTLLKIALDRQWKTFLLIGKEYDSATLLKLYRNVLEPAGIYIAVSKVSEGIGSWDWFTKPKSLESILGRLSKHLYLILLGN</sequence>
<feature type="transmembrane region" description="Helical" evidence="1">
    <location>
        <begin position="20"/>
        <end position="41"/>
    </location>
</feature>
<accession>A0A2M9XF82</accession>
<name>A0A2M9XF82_9LEPT</name>
<keyword evidence="1" id="KW-0472">Membrane</keyword>
<dbReference type="Proteomes" id="UP000232196">
    <property type="component" value="Unassembled WGS sequence"/>
</dbReference>
<dbReference type="RefSeq" id="WP_100706051.1">
    <property type="nucleotide sequence ID" value="NZ_NPDL01000003.1"/>
</dbReference>
<gene>
    <name evidence="2" type="ORF">CH357_07115</name>
</gene>
<evidence type="ECO:0000313" key="2">
    <source>
        <dbReference type="EMBL" id="PJZ26262.1"/>
    </source>
</evidence>
<evidence type="ECO:0000313" key="3">
    <source>
        <dbReference type="Proteomes" id="UP000232196"/>
    </source>
</evidence>
<dbReference type="AlphaFoldDB" id="A0A2M9XF82"/>